<protein>
    <submittedName>
        <fullName evidence="3">Uncharacterized protein</fullName>
    </submittedName>
</protein>
<sequence length="250" mass="27370">MDSSAFSFYSNVFGFIAGGVSLAGLLITVCRSHLPSNKIKTLEALLEDTEKTFLKAVEDGLLKEPQFNQSVEKHLAELKEDTAVFRSRAYCVTNLRQDYMEFFKGLSTAIGFACQGVRELRAEVISTSERERRKLLAMQSYPVNGPVSQNQTNGGEHRPTEQPTPLLPHAAEVIKRPSSCPPALPAWKWKDLNDTAPTNPFADPVETVARSVSSSLPPSECVTTATSYLQLPPSEGAINPSNLLHASHNP</sequence>
<evidence type="ECO:0000313" key="3">
    <source>
        <dbReference type="EMBL" id="KIJ57762.1"/>
    </source>
</evidence>
<feature type="region of interest" description="Disordered" evidence="1">
    <location>
        <begin position="143"/>
        <end position="163"/>
    </location>
</feature>
<dbReference type="HOGENOM" id="CLU_1111528_0_0_1"/>
<organism evidence="3 4">
    <name type="scientific">Hydnomerulius pinastri MD-312</name>
    <dbReference type="NCBI Taxonomy" id="994086"/>
    <lineage>
        <taxon>Eukaryota</taxon>
        <taxon>Fungi</taxon>
        <taxon>Dikarya</taxon>
        <taxon>Basidiomycota</taxon>
        <taxon>Agaricomycotina</taxon>
        <taxon>Agaricomycetes</taxon>
        <taxon>Agaricomycetidae</taxon>
        <taxon>Boletales</taxon>
        <taxon>Boletales incertae sedis</taxon>
        <taxon>Leucogyrophana</taxon>
    </lineage>
</organism>
<gene>
    <name evidence="3" type="ORF">HYDPIDRAFT_44786</name>
</gene>
<accession>A0A0C9W6I4</accession>
<name>A0A0C9W6I4_9AGAM</name>
<dbReference type="AlphaFoldDB" id="A0A0C9W6I4"/>
<feature type="transmembrane region" description="Helical" evidence="2">
    <location>
        <begin position="12"/>
        <end position="30"/>
    </location>
</feature>
<dbReference type="Proteomes" id="UP000053820">
    <property type="component" value="Unassembled WGS sequence"/>
</dbReference>
<keyword evidence="2" id="KW-0472">Membrane</keyword>
<evidence type="ECO:0000256" key="1">
    <source>
        <dbReference type="SAM" id="MobiDB-lite"/>
    </source>
</evidence>
<dbReference type="OrthoDB" id="2680369at2759"/>
<reference evidence="3 4" key="1">
    <citation type="submission" date="2014-04" db="EMBL/GenBank/DDBJ databases">
        <title>Evolutionary Origins and Diversification of the Mycorrhizal Mutualists.</title>
        <authorList>
            <consortium name="DOE Joint Genome Institute"/>
            <consortium name="Mycorrhizal Genomics Consortium"/>
            <person name="Kohler A."/>
            <person name="Kuo A."/>
            <person name="Nagy L.G."/>
            <person name="Floudas D."/>
            <person name="Copeland A."/>
            <person name="Barry K.W."/>
            <person name="Cichocki N."/>
            <person name="Veneault-Fourrey C."/>
            <person name="LaButti K."/>
            <person name="Lindquist E.A."/>
            <person name="Lipzen A."/>
            <person name="Lundell T."/>
            <person name="Morin E."/>
            <person name="Murat C."/>
            <person name="Riley R."/>
            <person name="Ohm R."/>
            <person name="Sun H."/>
            <person name="Tunlid A."/>
            <person name="Henrissat B."/>
            <person name="Grigoriev I.V."/>
            <person name="Hibbett D.S."/>
            <person name="Martin F."/>
        </authorList>
    </citation>
    <scope>NUCLEOTIDE SEQUENCE [LARGE SCALE GENOMIC DNA]</scope>
    <source>
        <strain evidence="3 4">MD-312</strain>
    </source>
</reference>
<keyword evidence="2" id="KW-1133">Transmembrane helix</keyword>
<keyword evidence="4" id="KW-1185">Reference proteome</keyword>
<keyword evidence="2" id="KW-0812">Transmembrane</keyword>
<evidence type="ECO:0000313" key="4">
    <source>
        <dbReference type="Proteomes" id="UP000053820"/>
    </source>
</evidence>
<evidence type="ECO:0000256" key="2">
    <source>
        <dbReference type="SAM" id="Phobius"/>
    </source>
</evidence>
<proteinExistence type="predicted"/>
<dbReference type="EMBL" id="KN840130">
    <property type="protein sequence ID" value="KIJ57762.1"/>
    <property type="molecule type" value="Genomic_DNA"/>
</dbReference>